<reference evidence="1" key="2">
    <citation type="submission" date="2020-05" db="UniProtKB">
        <authorList>
            <consortium name="EnsemblMetazoa"/>
        </authorList>
    </citation>
    <scope>IDENTIFICATION</scope>
    <source>
        <strain evidence="1">IAEA</strain>
    </source>
</reference>
<dbReference type="VEuPathDB" id="VectorBase:GPPI020599"/>
<dbReference type="EnsemblMetazoa" id="GPPI020599-RA">
    <property type="protein sequence ID" value="GPPI020599-PA"/>
    <property type="gene ID" value="GPPI020599"/>
</dbReference>
<dbReference type="AlphaFoldDB" id="A0A1B0B6P2"/>
<protein>
    <submittedName>
        <fullName evidence="1">Uncharacterized protein</fullName>
    </submittedName>
</protein>
<sequence>MFTSPLAHTLSKMHLNTLVMNYISSLNKLENNEEYATNICLQNIMRASLAFTSNSKQRQYDMVLFVSIAQKVYYATRPEQSNTSIYHDGIRSILDLEYRLQNLSSSTSVLNTEVRQDLILALICVFIKCNNKHQPIKKYLKESEKLFYAYASSKTF</sequence>
<evidence type="ECO:0000313" key="2">
    <source>
        <dbReference type="Proteomes" id="UP000092460"/>
    </source>
</evidence>
<organism evidence="1 2">
    <name type="scientific">Glossina palpalis gambiensis</name>
    <dbReference type="NCBI Taxonomy" id="67801"/>
    <lineage>
        <taxon>Eukaryota</taxon>
        <taxon>Metazoa</taxon>
        <taxon>Ecdysozoa</taxon>
        <taxon>Arthropoda</taxon>
        <taxon>Hexapoda</taxon>
        <taxon>Insecta</taxon>
        <taxon>Pterygota</taxon>
        <taxon>Neoptera</taxon>
        <taxon>Endopterygota</taxon>
        <taxon>Diptera</taxon>
        <taxon>Brachycera</taxon>
        <taxon>Muscomorpha</taxon>
        <taxon>Hippoboscoidea</taxon>
        <taxon>Glossinidae</taxon>
        <taxon>Glossina</taxon>
    </lineage>
</organism>
<proteinExistence type="predicted"/>
<dbReference type="Proteomes" id="UP000092460">
    <property type="component" value="Unassembled WGS sequence"/>
</dbReference>
<keyword evidence="2" id="KW-1185">Reference proteome</keyword>
<accession>A0A1B0B6P2</accession>
<evidence type="ECO:0000313" key="1">
    <source>
        <dbReference type="EnsemblMetazoa" id="GPPI020599-PA"/>
    </source>
</evidence>
<name>A0A1B0B6P2_9MUSC</name>
<reference evidence="2" key="1">
    <citation type="submission" date="2015-01" db="EMBL/GenBank/DDBJ databases">
        <authorList>
            <person name="Aksoy S."/>
            <person name="Warren W."/>
            <person name="Wilson R.K."/>
        </authorList>
    </citation>
    <scope>NUCLEOTIDE SEQUENCE [LARGE SCALE GENOMIC DNA]</scope>
    <source>
        <strain evidence="2">IAEA</strain>
    </source>
</reference>
<dbReference type="EMBL" id="JXJN01009180">
    <property type="status" value="NOT_ANNOTATED_CDS"/>
    <property type="molecule type" value="Genomic_DNA"/>
</dbReference>